<dbReference type="AlphaFoldDB" id="A0A2N8HEX0"/>
<sequence length="307" mass="33548">MGAALCLAGCREGDGKKEATASRAPEMVRQESRQAPVLPAVLELGKKMKEGQTAYDAVRQGMFSLPRELSRHDATALLDLLMTPPAPGWNELGWAAIFNDGLNVLRQGVNQPEGFMERLLECYRDENRPAVLRDYALQHFGTQLAAYYHNPENGKKLFPKAEVRQQAEEALRRALLPGNGTTMGTACNVADDIITACKASGTPAPFSTDELCRSCKETVLSSTENIHARITALGMLGRHESPAALKEARLWMMDEEQPVLFRAAAIAYVGKFPAENDRAALNTLAADTDLRLAQPAKKSLARLEGRS</sequence>
<accession>A0A2N8HEX0</accession>
<dbReference type="Proteomes" id="UP000236000">
    <property type="component" value="Unassembled WGS sequence"/>
</dbReference>
<evidence type="ECO:0008006" key="3">
    <source>
        <dbReference type="Google" id="ProtNLM"/>
    </source>
</evidence>
<name>A0A2N8HEX0_9BACT</name>
<dbReference type="EMBL" id="PJKA01000006">
    <property type="protein sequence ID" value="PNC18832.1"/>
    <property type="molecule type" value="Genomic_DNA"/>
</dbReference>
<evidence type="ECO:0000313" key="1">
    <source>
        <dbReference type="EMBL" id="PNC18832.1"/>
    </source>
</evidence>
<organism evidence="1 2">
    <name type="scientific">Akkermansia muciniphila</name>
    <dbReference type="NCBI Taxonomy" id="239935"/>
    <lineage>
        <taxon>Bacteria</taxon>
        <taxon>Pseudomonadati</taxon>
        <taxon>Verrucomicrobiota</taxon>
        <taxon>Verrucomicrobiia</taxon>
        <taxon>Verrucomicrobiales</taxon>
        <taxon>Akkermansiaceae</taxon>
        <taxon>Akkermansia</taxon>
    </lineage>
</organism>
<dbReference type="RefSeq" id="WP_102712523.1">
    <property type="nucleotide sequence ID" value="NZ_PJKA01000006.1"/>
</dbReference>
<protein>
    <recommendedName>
        <fullName evidence="3">HEAT repeat domain-containing protein</fullName>
    </recommendedName>
</protein>
<gene>
    <name evidence="1" type="ORF">CXU22_03280</name>
</gene>
<evidence type="ECO:0000313" key="2">
    <source>
        <dbReference type="Proteomes" id="UP000236000"/>
    </source>
</evidence>
<comment type="caution">
    <text evidence="1">The sequence shown here is derived from an EMBL/GenBank/DDBJ whole genome shotgun (WGS) entry which is preliminary data.</text>
</comment>
<proteinExistence type="predicted"/>
<reference evidence="1 2" key="1">
    <citation type="journal article" date="2017" name="BMC Genomics">
        <title>Genome sequencing of 39 Akkermansia muciniphila isolates reveals its population structure, genomic and functional diverisity, and global distribution in mammalian gut microbiotas.</title>
        <authorList>
            <person name="Guo X."/>
            <person name="Li S."/>
            <person name="Zhang J."/>
            <person name="Wu F."/>
            <person name="Li X."/>
            <person name="Wu D."/>
            <person name="Zhang M."/>
            <person name="Ou Z."/>
            <person name="Jie Z."/>
            <person name="Yan Q."/>
            <person name="Li P."/>
            <person name="Yi J."/>
            <person name="Peng Y."/>
        </authorList>
    </citation>
    <scope>NUCLEOTIDE SEQUENCE [LARGE SCALE GENOMIC DNA]</scope>
    <source>
        <strain evidence="1 2">GP24</strain>
    </source>
</reference>